<dbReference type="RefSeq" id="WP_086702265.1">
    <property type="nucleotide sequence ID" value="NZ_BAAAOQ010000003.1"/>
</dbReference>
<organism evidence="1 2">
    <name type="scientific">Streptomyces bangladeshensis</name>
    <dbReference type="NCBI Taxonomy" id="295352"/>
    <lineage>
        <taxon>Bacteria</taxon>
        <taxon>Bacillati</taxon>
        <taxon>Actinomycetota</taxon>
        <taxon>Actinomycetes</taxon>
        <taxon>Kitasatosporales</taxon>
        <taxon>Streptomycetaceae</taxon>
        <taxon>Streptomyces</taxon>
    </lineage>
</organism>
<dbReference type="Proteomes" id="UP001501391">
    <property type="component" value="Unassembled WGS sequence"/>
</dbReference>
<name>A0ABN3BBS2_9ACTN</name>
<accession>A0ABN3BBS2</accession>
<proteinExistence type="predicted"/>
<protein>
    <submittedName>
        <fullName evidence="1">Uncharacterized protein</fullName>
    </submittedName>
</protein>
<evidence type="ECO:0000313" key="2">
    <source>
        <dbReference type="Proteomes" id="UP001501391"/>
    </source>
</evidence>
<sequence length="70" mass="8042">MDSVWDDYVTADGTRVHDSIDGHRYTIGRDGITRTPDPHHSPADAAALERGEIDVVEYRRRYNERADQSR</sequence>
<evidence type="ECO:0000313" key="1">
    <source>
        <dbReference type="EMBL" id="GAA2192673.1"/>
    </source>
</evidence>
<dbReference type="EMBL" id="BAAAOQ010000003">
    <property type="protein sequence ID" value="GAA2192673.1"/>
    <property type="molecule type" value="Genomic_DNA"/>
</dbReference>
<gene>
    <name evidence="1" type="ORF">GCM10009787_11230</name>
</gene>
<keyword evidence="2" id="KW-1185">Reference proteome</keyword>
<comment type="caution">
    <text evidence="1">The sequence shown here is derived from an EMBL/GenBank/DDBJ whole genome shotgun (WGS) entry which is preliminary data.</text>
</comment>
<reference evidence="1 2" key="1">
    <citation type="journal article" date="2019" name="Int. J. Syst. Evol. Microbiol.">
        <title>The Global Catalogue of Microorganisms (GCM) 10K type strain sequencing project: providing services to taxonomists for standard genome sequencing and annotation.</title>
        <authorList>
            <consortium name="The Broad Institute Genomics Platform"/>
            <consortium name="The Broad Institute Genome Sequencing Center for Infectious Disease"/>
            <person name="Wu L."/>
            <person name="Ma J."/>
        </authorList>
    </citation>
    <scope>NUCLEOTIDE SEQUENCE [LARGE SCALE GENOMIC DNA]</scope>
    <source>
        <strain evidence="1 2">JCM 14924</strain>
    </source>
</reference>